<protein>
    <recommendedName>
        <fullName evidence="4">Phosphoglycerate mutase family protein</fullName>
    </recommendedName>
</protein>
<feature type="compositionally biased region" description="Polar residues" evidence="1">
    <location>
        <begin position="256"/>
        <end position="286"/>
    </location>
</feature>
<evidence type="ECO:0008006" key="4">
    <source>
        <dbReference type="Google" id="ProtNLM"/>
    </source>
</evidence>
<evidence type="ECO:0000313" key="2">
    <source>
        <dbReference type="EMBL" id="CAK7229542.1"/>
    </source>
</evidence>
<name>A0ABP0CBX6_9PEZI</name>
<feature type="region of interest" description="Disordered" evidence="1">
    <location>
        <begin position="57"/>
        <end position="77"/>
    </location>
</feature>
<dbReference type="Proteomes" id="UP001642406">
    <property type="component" value="Unassembled WGS sequence"/>
</dbReference>
<dbReference type="InterPro" id="IPR029033">
    <property type="entry name" value="His_PPase_superfam"/>
</dbReference>
<dbReference type="InterPro" id="IPR013078">
    <property type="entry name" value="His_Pase_superF_clade-1"/>
</dbReference>
<feature type="region of interest" description="Disordered" evidence="1">
    <location>
        <begin position="647"/>
        <end position="693"/>
    </location>
</feature>
<feature type="region of interest" description="Disordered" evidence="1">
    <location>
        <begin position="206"/>
        <end position="286"/>
    </location>
</feature>
<accession>A0ABP0CBX6</accession>
<feature type="compositionally biased region" description="Low complexity" evidence="1">
    <location>
        <begin position="58"/>
        <end position="67"/>
    </location>
</feature>
<feature type="compositionally biased region" description="Acidic residues" evidence="1">
    <location>
        <begin position="647"/>
        <end position="666"/>
    </location>
</feature>
<feature type="compositionally biased region" description="Low complexity" evidence="1">
    <location>
        <begin position="119"/>
        <end position="146"/>
    </location>
</feature>
<dbReference type="PANTHER" id="PTHR16469:SF27">
    <property type="entry name" value="UBIQUITIN-ASSOCIATED AND SH3 DOMAIN-CONTAINING BA-RELATED"/>
    <property type="match status" value="1"/>
</dbReference>
<evidence type="ECO:0000256" key="1">
    <source>
        <dbReference type="SAM" id="MobiDB-lite"/>
    </source>
</evidence>
<dbReference type="PANTHER" id="PTHR16469">
    <property type="entry name" value="UBIQUITIN-ASSOCIATED AND SH3 DOMAIN-CONTAINING BA-RELATED"/>
    <property type="match status" value="1"/>
</dbReference>
<gene>
    <name evidence="2" type="ORF">SBRCBS47491_007282</name>
</gene>
<dbReference type="SUPFAM" id="SSF53254">
    <property type="entry name" value="Phosphoglycerate mutase-like"/>
    <property type="match status" value="1"/>
</dbReference>
<feature type="region of interest" description="Disordered" evidence="1">
    <location>
        <begin position="740"/>
        <end position="816"/>
    </location>
</feature>
<feature type="region of interest" description="Disordered" evidence="1">
    <location>
        <begin position="465"/>
        <end position="487"/>
    </location>
</feature>
<feature type="region of interest" description="Disordered" evidence="1">
    <location>
        <begin position="119"/>
        <end position="150"/>
    </location>
</feature>
<dbReference type="Gene3D" id="3.40.50.1240">
    <property type="entry name" value="Phosphoglycerate mutase-like"/>
    <property type="match status" value="2"/>
</dbReference>
<dbReference type="InterPro" id="IPR051710">
    <property type="entry name" value="Phosphatase_SH3-domain"/>
</dbReference>
<reference evidence="2 3" key="1">
    <citation type="submission" date="2024-01" db="EMBL/GenBank/DDBJ databases">
        <authorList>
            <person name="Allen C."/>
            <person name="Tagirdzhanova G."/>
        </authorList>
    </citation>
    <scope>NUCLEOTIDE SEQUENCE [LARGE SCALE GENOMIC DNA]</scope>
</reference>
<dbReference type="EMBL" id="CAWUHC010000080">
    <property type="protein sequence ID" value="CAK7229542.1"/>
    <property type="molecule type" value="Genomic_DNA"/>
</dbReference>
<feature type="compositionally biased region" description="Low complexity" evidence="1">
    <location>
        <begin position="206"/>
        <end position="222"/>
    </location>
</feature>
<evidence type="ECO:0000313" key="3">
    <source>
        <dbReference type="Proteomes" id="UP001642406"/>
    </source>
</evidence>
<proteinExistence type="predicted"/>
<dbReference type="SMART" id="SM00855">
    <property type="entry name" value="PGAM"/>
    <property type="match status" value="1"/>
</dbReference>
<feature type="compositionally biased region" description="Low complexity" evidence="1">
    <location>
        <begin position="755"/>
        <end position="783"/>
    </location>
</feature>
<feature type="compositionally biased region" description="Polar residues" evidence="1">
    <location>
        <begin position="223"/>
        <end position="235"/>
    </location>
</feature>
<sequence>MGRPPAYIFVVRHGNRLDAADKLWHLSSPTPYDPPLTYGGWLQCRAIGQRIADILRESAPSDIPPSTDDSDRQTPPKKRRYKIVIHSSPFLRCVQTSVAISSGIASDALPLEFPRTFEPLPRLRLPTPTQNGSSSTTTGGPGASDTIPRNVTPKLHKSVLRIDAFLGEWLSPGYFELITPPPSSNMMVAGAKAELLRREDYSSFSHTANHQSAHAHSHSTSQLWGASRSNTWSSRPTEDEELPRSGSQHIPPVGLFNSNNNSGADGRPMSSNGSTQTPRWATSSGSSMHPPALVGYVAPVPHFAMSSRAPAPSGYVAHARDACVDLDYQWDSMRSPYDWGDGGEFGEEWTSMHRRFRKGLQKLVDWYSTHDAPAEMVTQTVQFKARHSRTDSKGSIIDDGEFAIDDDDTESEGMDEDCIEESVVVLVSHGAGCNALIGAITQQPVLVDVGLASLSVAARRPGKESFQCESDDEDSHASKWTGAVHSGHPGGRVPLNKYYEMKMFANSDHLRSVPTTPTTPRGSMAAVMGSTRGRHSNSLSGIPGNFNLFETGIVGQRSTSAGSFHGGSDLPVRRPSGASSRPAMASSRTPSGSVASPNSTAGRASTGFTVGSGVLSFSPPMLSTTRPSHSRTASVGLWSPVSSKDLDEDTFALNDGDGDDENDSDMEILLSFGPESPKPPQPETTKKKAPSLRGVSGYFYPSSLSITHSVDGDHDDDEEDKNIDTLGSGYTAMASTLPRLDTGTSVTNGTERVVSGPGPTSAPTSAPSAPPTTARPASPASPGLWIHPRLATLSSDEPTHEMAGSKRRWTVTEPPV</sequence>
<feature type="compositionally biased region" description="Polar residues" evidence="1">
    <location>
        <begin position="586"/>
        <end position="605"/>
    </location>
</feature>
<feature type="region of interest" description="Disordered" evidence="1">
    <location>
        <begin position="559"/>
        <end position="605"/>
    </location>
</feature>
<comment type="caution">
    <text evidence="2">The sequence shown here is derived from an EMBL/GenBank/DDBJ whole genome shotgun (WGS) entry which is preliminary data.</text>
</comment>
<organism evidence="2 3">
    <name type="scientific">Sporothrix bragantina</name>
    <dbReference type="NCBI Taxonomy" id="671064"/>
    <lineage>
        <taxon>Eukaryota</taxon>
        <taxon>Fungi</taxon>
        <taxon>Dikarya</taxon>
        <taxon>Ascomycota</taxon>
        <taxon>Pezizomycotina</taxon>
        <taxon>Sordariomycetes</taxon>
        <taxon>Sordariomycetidae</taxon>
        <taxon>Ophiostomatales</taxon>
        <taxon>Ophiostomataceae</taxon>
        <taxon>Sporothrix</taxon>
    </lineage>
</organism>
<keyword evidence="3" id="KW-1185">Reference proteome</keyword>